<name>A0A0N5CKJ5_THECL</name>
<evidence type="ECO:0000256" key="7">
    <source>
        <dbReference type="ARBA" id="ARBA00022691"/>
    </source>
</evidence>
<dbReference type="PROSITE" id="PS00018">
    <property type="entry name" value="EF_HAND_1"/>
    <property type="match status" value="1"/>
</dbReference>
<proteinExistence type="inferred from homology"/>
<dbReference type="WBParaSite" id="TCLT_0000059301-mRNA-1">
    <property type="protein sequence ID" value="TCLT_0000059301-mRNA-1"/>
    <property type="gene ID" value="TCLT_0000059301"/>
</dbReference>
<dbReference type="OMA" id="THAYIDS"/>
<protein>
    <recommendedName>
        <fullName evidence="11">Protein-L-isoaspartate(D-aspartate) O-methyltransferase</fullName>
        <ecNumber evidence="3">2.1.1.77</ecNumber>
    </recommendedName>
    <alternativeName>
        <fullName evidence="9">L-isoaspartyl protein carboxyl methyltransferase</fullName>
    </alternativeName>
    <alternativeName>
        <fullName evidence="12">Protein L-isoaspartyl/D-aspartyl methyltransferase</fullName>
    </alternativeName>
    <alternativeName>
        <fullName evidence="8">Protein-beta-aspartate methyltransferase</fullName>
    </alternativeName>
</protein>
<dbReference type="PANTHER" id="PTHR11579">
    <property type="entry name" value="PROTEIN-L-ISOASPARTATE O-METHYLTRANSFERASE"/>
    <property type="match status" value="1"/>
</dbReference>
<comment type="similarity">
    <text evidence="2">Belongs to the methyltransferase superfamily. L-isoaspartyl/D-aspartyl protein methyltransferase family.</text>
</comment>
<evidence type="ECO:0000256" key="2">
    <source>
        <dbReference type="ARBA" id="ARBA00005369"/>
    </source>
</evidence>
<dbReference type="Pfam" id="PF01135">
    <property type="entry name" value="PCMT"/>
    <property type="match status" value="2"/>
</dbReference>
<evidence type="ECO:0000256" key="11">
    <source>
        <dbReference type="ARBA" id="ARBA00040923"/>
    </source>
</evidence>
<keyword evidence="7" id="KW-0949">S-adenosyl-L-methionine</keyword>
<gene>
    <name evidence="13" type="ORF">TCLT_LOCUS594</name>
</gene>
<evidence type="ECO:0000256" key="6">
    <source>
        <dbReference type="ARBA" id="ARBA00022679"/>
    </source>
</evidence>
<dbReference type="AlphaFoldDB" id="A0A0N5CKJ5"/>
<evidence type="ECO:0000313" key="14">
    <source>
        <dbReference type="Proteomes" id="UP000276776"/>
    </source>
</evidence>
<evidence type="ECO:0000313" key="15">
    <source>
        <dbReference type="WBParaSite" id="TCLT_0000059301-mRNA-1"/>
    </source>
</evidence>
<keyword evidence="14" id="KW-1185">Reference proteome</keyword>
<dbReference type="EMBL" id="UYYF01000047">
    <property type="protein sequence ID" value="VDM95623.1"/>
    <property type="molecule type" value="Genomic_DNA"/>
</dbReference>
<evidence type="ECO:0000256" key="10">
    <source>
        <dbReference type="ARBA" id="ARBA00035815"/>
    </source>
</evidence>
<evidence type="ECO:0000256" key="5">
    <source>
        <dbReference type="ARBA" id="ARBA00022603"/>
    </source>
</evidence>
<evidence type="ECO:0000256" key="12">
    <source>
        <dbReference type="ARBA" id="ARBA00042126"/>
    </source>
</evidence>
<evidence type="ECO:0000256" key="4">
    <source>
        <dbReference type="ARBA" id="ARBA00022490"/>
    </source>
</evidence>
<dbReference type="Gene3D" id="3.40.50.150">
    <property type="entry name" value="Vaccinia Virus protein VP39"/>
    <property type="match status" value="2"/>
</dbReference>
<dbReference type="OrthoDB" id="73890at2759"/>
<keyword evidence="4" id="KW-0963">Cytoplasm</keyword>
<evidence type="ECO:0000256" key="8">
    <source>
        <dbReference type="ARBA" id="ARBA00031323"/>
    </source>
</evidence>
<dbReference type="GO" id="GO:0004719">
    <property type="term" value="F:protein-L-isoaspartate (D-aspartate) O-methyltransferase activity"/>
    <property type="evidence" value="ECO:0007669"/>
    <property type="project" value="UniProtKB-EC"/>
</dbReference>
<dbReference type="InterPro" id="IPR018247">
    <property type="entry name" value="EF_Hand_1_Ca_BS"/>
</dbReference>
<sequence>MALGIKVIKDKRVENVMLSVDRADYCLKEPYEDSPREIGYNATISAPHIHALVLELLKDHLNDGDVALDVGSGSGYLTTCMALMVGQKGRVVGIDHIGELVDLSKNNISKHHGCLLTSGRITLVAGDGRNGYRQGAPYKAIHVGAFATELPDELVDQLALGGRMIIPMGDLLEDQHLIQVDKSLTGNIKVKKLFGVIFVPLTDKQDQLKRFELPTDIELLLFSYVVVTINMAWRSHGSSNVSLVENLTNNGLIEDERVRMTMLRVDRADFCTRNPYMDSPEPIGCNATISAPHMHAAALERLKNHLKEGDKALDIGSGSGYLTTCMAYMVIVGVTGKVVGVEHIKQLVDLSINNIKKNHGDLLDGRVVLVESDGRNGFPQYAPYKAIHVGAAAPNVPDELVNQLAPGGRMLIPVGAPHCDQRFLQVDKDDSGKVSVVDLMGVIYVPLTNKENQVGRN</sequence>
<dbReference type="PANTHER" id="PTHR11579:SF0">
    <property type="entry name" value="PROTEIN-L-ISOASPARTATE(D-ASPARTATE) O-METHYLTRANSFERASE"/>
    <property type="match status" value="1"/>
</dbReference>
<dbReference type="GO" id="GO:0005737">
    <property type="term" value="C:cytoplasm"/>
    <property type="evidence" value="ECO:0007669"/>
    <property type="project" value="UniProtKB-SubCell"/>
</dbReference>
<dbReference type="EC" id="2.1.1.77" evidence="3"/>
<dbReference type="InterPro" id="IPR000682">
    <property type="entry name" value="PCMT"/>
</dbReference>
<reference evidence="13 14" key="2">
    <citation type="submission" date="2018-11" db="EMBL/GenBank/DDBJ databases">
        <authorList>
            <consortium name="Pathogen Informatics"/>
        </authorList>
    </citation>
    <scope>NUCLEOTIDE SEQUENCE [LARGE SCALE GENOMIC DNA]</scope>
</reference>
<evidence type="ECO:0000256" key="9">
    <source>
        <dbReference type="ARBA" id="ARBA00031350"/>
    </source>
</evidence>
<keyword evidence="5" id="KW-0489">Methyltransferase</keyword>
<organism evidence="15">
    <name type="scientific">Thelazia callipaeda</name>
    <name type="common">Oriental eyeworm</name>
    <name type="synonym">Parasitic nematode</name>
    <dbReference type="NCBI Taxonomy" id="103827"/>
    <lineage>
        <taxon>Eukaryota</taxon>
        <taxon>Metazoa</taxon>
        <taxon>Ecdysozoa</taxon>
        <taxon>Nematoda</taxon>
        <taxon>Chromadorea</taxon>
        <taxon>Rhabditida</taxon>
        <taxon>Spirurina</taxon>
        <taxon>Spiruromorpha</taxon>
        <taxon>Thelazioidea</taxon>
        <taxon>Thelaziidae</taxon>
        <taxon>Thelazia</taxon>
    </lineage>
</organism>
<evidence type="ECO:0000256" key="1">
    <source>
        <dbReference type="ARBA" id="ARBA00004496"/>
    </source>
</evidence>
<dbReference type="SUPFAM" id="SSF53335">
    <property type="entry name" value="S-adenosyl-L-methionine-dependent methyltransferases"/>
    <property type="match status" value="2"/>
</dbReference>
<keyword evidence="6" id="KW-0808">Transferase</keyword>
<dbReference type="InterPro" id="IPR029063">
    <property type="entry name" value="SAM-dependent_MTases_sf"/>
</dbReference>
<evidence type="ECO:0000313" key="13">
    <source>
        <dbReference type="EMBL" id="VDM95623.1"/>
    </source>
</evidence>
<dbReference type="NCBIfam" id="TIGR00080">
    <property type="entry name" value="pimt"/>
    <property type="match status" value="2"/>
</dbReference>
<dbReference type="GO" id="GO:0032259">
    <property type="term" value="P:methylation"/>
    <property type="evidence" value="ECO:0007669"/>
    <property type="project" value="UniProtKB-KW"/>
</dbReference>
<reference evidence="15" key="1">
    <citation type="submission" date="2017-02" db="UniProtKB">
        <authorList>
            <consortium name="WormBaseParasite"/>
        </authorList>
    </citation>
    <scope>IDENTIFICATION</scope>
</reference>
<dbReference type="STRING" id="103827.A0A0N5CKJ5"/>
<accession>A0A0N5CKJ5</accession>
<comment type="subcellular location">
    <subcellularLocation>
        <location evidence="1">Cytoplasm</location>
    </subcellularLocation>
</comment>
<comment type="catalytic activity">
    <reaction evidence="10">
        <text>[protein]-L-isoaspartate + S-adenosyl-L-methionine = [protein]-L-isoaspartate alpha-methyl ester + S-adenosyl-L-homocysteine</text>
        <dbReference type="Rhea" id="RHEA:12705"/>
        <dbReference type="Rhea" id="RHEA-COMP:12143"/>
        <dbReference type="Rhea" id="RHEA-COMP:12144"/>
        <dbReference type="ChEBI" id="CHEBI:57856"/>
        <dbReference type="ChEBI" id="CHEBI:59789"/>
        <dbReference type="ChEBI" id="CHEBI:90596"/>
        <dbReference type="ChEBI" id="CHEBI:90598"/>
        <dbReference type="EC" id="2.1.1.77"/>
    </reaction>
    <physiologicalReaction direction="left-to-right" evidence="10">
        <dbReference type="Rhea" id="RHEA:12706"/>
    </physiologicalReaction>
</comment>
<dbReference type="Proteomes" id="UP000276776">
    <property type="component" value="Unassembled WGS sequence"/>
</dbReference>
<evidence type="ECO:0000256" key="3">
    <source>
        <dbReference type="ARBA" id="ARBA00011890"/>
    </source>
</evidence>
<dbReference type="FunFam" id="3.40.50.150:FF:000027">
    <property type="entry name" value="Protein-L-isoaspartate O-methyltransferase"/>
    <property type="match status" value="2"/>
</dbReference>